<gene>
    <name evidence="1" type="ORF">SAMN02745823_02545</name>
</gene>
<proteinExistence type="predicted"/>
<name>A0A1M5YIW8_9FIRM</name>
<organism evidence="1 2">
    <name type="scientific">Sporobacter termitidis DSM 10068</name>
    <dbReference type="NCBI Taxonomy" id="1123282"/>
    <lineage>
        <taxon>Bacteria</taxon>
        <taxon>Bacillati</taxon>
        <taxon>Bacillota</taxon>
        <taxon>Clostridia</taxon>
        <taxon>Eubacteriales</taxon>
        <taxon>Oscillospiraceae</taxon>
        <taxon>Sporobacter</taxon>
    </lineage>
</organism>
<evidence type="ECO:0000313" key="2">
    <source>
        <dbReference type="Proteomes" id="UP000183995"/>
    </source>
</evidence>
<evidence type="ECO:0000313" key="1">
    <source>
        <dbReference type="EMBL" id="SHI11483.1"/>
    </source>
</evidence>
<dbReference type="Proteomes" id="UP000183995">
    <property type="component" value="Unassembled WGS sequence"/>
</dbReference>
<dbReference type="OrthoDB" id="9957316at2"/>
<keyword evidence="2" id="KW-1185">Reference proteome</keyword>
<protein>
    <submittedName>
        <fullName evidence="1">Uncharacterized protein</fullName>
    </submittedName>
</protein>
<dbReference type="EMBL" id="FQXV01000008">
    <property type="protein sequence ID" value="SHI11483.1"/>
    <property type="molecule type" value="Genomic_DNA"/>
</dbReference>
<dbReference type="RefSeq" id="WP_073079586.1">
    <property type="nucleotide sequence ID" value="NZ_FQXV01000008.1"/>
</dbReference>
<reference evidence="1 2" key="1">
    <citation type="submission" date="2016-11" db="EMBL/GenBank/DDBJ databases">
        <authorList>
            <person name="Jaros S."/>
            <person name="Januszkiewicz K."/>
            <person name="Wedrychowicz H."/>
        </authorList>
    </citation>
    <scope>NUCLEOTIDE SEQUENCE [LARGE SCALE GENOMIC DNA]</scope>
    <source>
        <strain evidence="1 2">DSM 10068</strain>
    </source>
</reference>
<accession>A0A1M5YIW8</accession>
<sequence>MSKTVRIVDGTVREIIPPAATIPSVAFWYGAEFAAQCIEAPDEVMQNWTYDVEAETFAAPVPPEPTPSVPTIEEQITSVQNHVDMIDNAISDFFINVVPTLGTGV</sequence>
<dbReference type="AlphaFoldDB" id="A0A1M5YIW8"/>
<dbReference type="STRING" id="1123282.SAMN02745823_02545"/>